<dbReference type="AlphaFoldDB" id="A0AAW0SMV1"/>
<gene>
    <name evidence="1" type="ORF">O3P69_009844</name>
</gene>
<dbReference type="EMBL" id="JARAKH010000048">
    <property type="protein sequence ID" value="KAK8376463.1"/>
    <property type="molecule type" value="Genomic_DNA"/>
</dbReference>
<evidence type="ECO:0000313" key="2">
    <source>
        <dbReference type="Proteomes" id="UP001487740"/>
    </source>
</evidence>
<comment type="caution">
    <text evidence="1">The sequence shown here is derived from an EMBL/GenBank/DDBJ whole genome shotgun (WGS) entry which is preliminary data.</text>
</comment>
<name>A0AAW0SMV1_SCYPA</name>
<reference evidence="1 2" key="1">
    <citation type="submission" date="2023-03" db="EMBL/GenBank/DDBJ databases">
        <title>High-quality genome of Scylla paramamosain provides insights in environmental adaptation.</title>
        <authorList>
            <person name="Zhang L."/>
        </authorList>
    </citation>
    <scope>NUCLEOTIDE SEQUENCE [LARGE SCALE GENOMIC DNA]</scope>
    <source>
        <strain evidence="1">LZ_2023a</strain>
        <tissue evidence="1">Muscle</tissue>
    </source>
</reference>
<sequence>MTDCVLMAHLHEEQHHTQRLRSMKCYFGHKCSSVHSATCMSNLAGRCGRSTGASYTRVKWMNWPRSGVGRGAQGWGVR</sequence>
<accession>A0AAW0SMV1</accession>
<evidence type="ECO:0000313" key="1">
    <source>
        <dbReference type="EMBL" id="KAK8376463.1"/>
    </source>
</evidence>
<keyword evidence="2" id="KW-1185">Reference proteome</keyword>
<proteinExistence type="predicted"/>
<protein>
    <submittedName>
        <fullName evidence="1">Uncharacterized protein</fullName>
    </submittedName>
</protein>
<organism evidence="1 2">
    <name type="scientific">Scylla paramamosain</name>
    <name type="common">Mud crab</name>
    <dbReference type="NCBI Taxonomy" id="85552"/>
    <lineage>
        <taxon>Eukaryota</taxon>
        <taxon>Metazoa</taxon>
        <taxon>Ecdysozoa</taxon>
        <taxon>Arthropoda</taxon>
        <taxon>Crustacea</taxon>
        <taxon>Multicrustacea</taxon>
        <taxon>Malacostraca</taxon>
        <taxon>Eumalacostraca</taxon>
        <taxon>Eucarida</taxon>
        <taxon>Decapoda</taxon>
        <taxon>Pleocyemata</taxon>
        <taxon>Brachyura</taxon>
        <taxon>Eubrachyura</taxon>
        <taxon>Portunoidea</taxon>
        <taxon>Portunidae</taxon>
        <taxon>Portuninae</taxon>
        <taxon>Scylla</taxon>
    </lineage>
</organism>
<dbReference type="Proteomes" id="UP001487740">
    <property type="component" value="Unassembled WGS sequence"/>
</dbReference>